<dbReference type="GO" id="GO:0016539">
    <property type="term" value="P:intein-mediated protein splicing"/>
    <property type="evidence" value="ECO:0007669"/>
    <property type="project" value="InterPro"/>
</dbReference>
<evidence type="ECO:0000256" key="4">
    <source>
        <dbReference type="ARBA" id="ARBA00022840"/>
    </source>
</evidence>
<dbReference type="InterPro" id="IPR006141">
    <property type="entry name" value="Intein_N"/>
</dbReference>
<proteinExistence type="predicted"/>
<dbReference type="InterPro" id="IPR003586">
    <property type="entry name" value="Hint_dom_C"/>
</dbReference>
<keyword evidence="4" id="KW-0067">ATP-binding</keyword>
<evidence type="ECO:0000256" key="1">
    <source>
        <dbReference type="ARBA" id="ARBA00022741"/>
    </source>
</evidence>
<dbReference type="InterPro" id="IPR003587">
    <property type="entry name" value="Hint_dom_N"/>
</dbReference>
<accession>A0A4Y5FHD1</accession>
<dbReference type="PANTHER" id="PTHR11274">
    <property type="entry name" value="RAD25/XP-B DNA REPAIR HELICASE"/>
    <property type="match status" value="1"/>
</dbReference>
<keyword evidence="2" id="KW-0378">Hydrolase</keyword>
<protein>
    <submittedName>
        <fullName evidence="6">Helicase</fullName>
    </submittedName>
</protein>
<feature type="domain" description="Helicase C-terminal" evidence="5">
    <location>
        <begin position="605"/>
        <end position="757"/>
    </location>
</feature>
<keyword evidence="7" id="KW-1185">Reference proteome</keyword>
<dbReference type="GO" id="GO:0016787">
    <property type="term" value="F:hydrolase activity"/>
    <property type="evidence" value="ECO:0007669"/>
    <property type="project" value="UniProtKB-KW"/>
</dbReference>
<dbReference type="InterPro" id="IPR036844">
    <property type="entry name" value="Hint_dom_sf"/>
</dbReference>
<reference evidence="6" key="1">
    <citation type="submission" date="2019-02" db="EMBL/GenBank/DDBJ databases">
        <title>Isolation of virulent Lactobacillus brevis phages.</title>
        <authorList>
            <person name="Feyereisen M."/>
            <person name="Mahony J."/>
            <person name="O'Sullivan T."/>
            <person name="van Sinderen D."/>
        </authorList>
    </citation>
    <scope>NUCLEOTIDE SEQUENCE [LARGE SCALE GENOMIC DNA]</scope>
</reference>
<dbReference type="SMART" id="SM00306">
    <property type="entry name" value="HintN"/>
    <property type="match status" value="1"/>
</dbReference>
<dbReference type="SMART" id="SM00305">
    <property type="entry name" value="HintC"/>
    <property type="match status" value="1"/>
</dbReference>
<keyword evidence="1" id="KW-0547">Nucleotide-binding</keyword>
<dbReference type="Pfam" id="PF00271">
    <property type="entry name" value="Helicase_C"/>
    <property type="match status" value="1"/>
</dbReference>
<dbReference type="InterPro" id="IPR050615">
    <property type="entry name" value="ATP-dep_DNA_Helicase"/>
</dbReference>
<dbReference type="PROSITE" id="PS51194">
    <property type="entry name" value="HELICASE_CTER"/>
    <property type="match status" value="1"/>
</dbReference>
<dbReference type="PROSITE" id="PS50818">
    <property type="entry name" value="INTEIN_C_TER"/>
    <property type="match status" value="1"/>
</dbReference>
<dbReference type="InterPro" id="IPR027417">
    <property type="entry name" value="P-loop_NTPase"/>
</dbReference>
<evidence type="ECO:0000256" key="3">
    <source>
        <dbReference type="ARBA" id="ARBA00022806"/>
    </source>
</evidence>
<evidence type="ECO:0000313" key="7">
    <source>
        <dbReference type="Proteomes" id="UP000306187"/>
    </source>
</evidence>
<dbReference type="Pfam" id="PF14890">
    <property type="entry name" value="Intein_splicing"/>
    <property type="match status" value="1"/>
</dbReference>
<dbReference type="GO" id="GO:0005524">
    <property type="term" value="F:ATP binding"/>
    <property type="evidence" value="ECO:0007669"/>
    <property type="project" value="UniProtKB-KW"/>
</dbReference>
<dbReference type="Proteomes" id="UP000306187">
    <property type="component" value="Segment"/>
</dbReference>
<dbReference type="CDD" id="cd00081">
    <property type="entry name" value="Hint"/>
    <property type="match status" value="1"/>
</dbReference>
<organism evidence="6 7">
    <name type="scientific">Lactobacillus phage SAC12B</name>
    <dbReference type="NCBI Taxonomy" id="2510941"/>
    <lineage>
        <taxon>Viruses</taxon>
        <taxon>Duplodnaviria</taxon>
        <taxon>Heunggongvirae</taxon>
        <taxon>Uroviricota</taxon>
        <taxon>Caudoviricetes</taxon>
        <taxon>Herelleviridae</taxon>
        <taxon>Tybeckvirus</taxon>
        <taxon>Tybeckvirus SAC12B</taxon>
    </lineage>
</organism>
<keyword evidence="3 6" id="KW-0347">Helicase</keyword>
<name>A0A4Y5FHD1_9CAUD</name>
<evidence type="ECO:0000259" key="5">
    <source>
        <dbReference type="PROSITE" id="PS51194"/>
    </source>
</evidence>
<dbReference type="SMART" id="SM00490">
    <property type="entry name" value="HELICc"/>
    <property type="match status" value="1"/>
</dbReference>
<dbReference type="SUPFAM" id="SSF52540">
    <property type="entry name" value="P-loop containing nucleoside triphosphate hydrolases"/>
    <property type="match status" value="1"/>
</dbReference>
<evidence type="ECO:0000256" key="2">
    <source>
        <dbReference type="ARBA" id="ARBA00022801"/>
    </source>
</evidence>
<dbReference type="EMBL" id="MK504446">
    <property type="protein sequence ID" value="QBJ03938.1"/>
    <property type="molecule type" value="Genomic_DNA"/>
</dbReference>
<evidence type="ECO:0000313" key="6">
    <source>
        <dbReference type="EMBL" id="QBJ03938.1"/>
    </source>
</evidence>
<dbReference type="PROSITE" id="PS50817">
    <property type="entry name" value="INTEIN_N_TER"/>
    <property type="match status" value="1"/>
</dbReference>
<gene>
    <name evidence="6" type="ORF">SAC12B_0149</name>
</gene>
<dbReference type="Gene3D" id="2.170.16.10">
    <property type="entry name" value="Hedgehog/Intein (Hint) domain"/>
    <property type="match status" value="1"/>
</dbReference>
<dbReference type="PANTHER" id="PTHR11274:SF0">
    <property type="entry name" value="GENERAL TRANSCRIPTION AND DNA REPAIR FACTOR IIH HELICASE SUBUNIT XPB"/>
    <property type="match status" value="1"/>
</dbReference>
<dbReference type="Gene3D" id="3.40.50.300">
    <property type="entry name" value="P-loop containing nucleotide triphosphate hydrolases"/>
    <property type="match status" value="2"/>
</dbReference>
<sequence length="757" mass="86054">MKNIRLEVYPMTTKLVGRKEDLTKYADLISEDIDIPVDNYQFSFSYQNFGEIPVNHFYDKKTNTFPTGLLESVKGLLKANNLEYEVVDKRPKGLFTSDDLLTSPITLGGRTTEGKYAYQMDAINSIIKSNGKGILNLSVGSGKCLPVDTYLLTDTGYKTIRDILNNEGLEESSNESIHTAKNTILVNRYGENEKVDKITINGIKPINKVILNSGIYEEMTPNHPLLEFRPSADGFVWVKSSDIKVGDIIVTRDHCRNFGTFKEDNKETILKSDKIKEKYNLSTAYDLVFDEVSSIEFVGYQRTYDVSMPKTHSFIANGIVNHNTLLFSALAKIALPHLNDGEHILFFTSSKEIFKQTLKELEDMTGQEIGYYASKKYKDRPIMVVMLQSAYALYKIDPYKGLKLTPKDRELRKIKDVILPKISNGNSINALKAYLRFMKLDTKVAKNFKEMLENEIDTSGSDKELVDKLTAYANEFDERIEDKAKDSKEKKDFIVNLLNSAVFICNDECQHLTAESYYKVILACKNALVCVGLSGSLDPKNKLLQQRVKAIFEKITYRVKLVDNVKRGVSVKPIIHMLSVNSPKNIASLREWPEVYATGIVHNEYRNNLIAKLVAEKAYPSGRVTLIIVNQIDHGKDLLKRLTDLGVPAVFIYGQSEDEYRRKSIQAMRDNKVKVAIATSILDEGVDVKTIKVLILAAAGKSYRTTIQRIGRSVRLGEFNDAHIFDFFDNQNYMLSRQSLERMNIYKEQQLEIKENK</sequence>
<dbReference type="NCBIfam" id="TIGR01443">
    <property type="entry name" value="intein_Cterm"/>
    <property type="match status" value="1"/>
</dbReference>
<dbReference type="InterPro" id="IPR030934">
    <property type="entry name" value="Intein_C"/>
</dbReference>
<dbReference type="GO" id="GO:0004386">
    <property type="term" value="F:helicase activity"/>
    <property type="evidence" value="ECO:0007669"/>
    <property type="project" value="UniProtKB-KW"/>
</dbReference>
<dbReference type="SUPFAM" id="SSF51294">
    <property type="entry name" value="Hedgehog/intein (Hint) domain"/>
    <property type="match status" value="1"/>
</dbReference>
<dbReference type="InterPro" id="IPR001650">
    <property type="entry name" value="Helicase_C-like"/>
</dbReference>